<dbReference type="Pfam" id="PF12697">
    <property type="entry name" value="Abhydrolase_6"/>
    <property type="match status" value="1"/>
</dbReference>
<dbReference type="RefSeq" id="WP_145770452.1">
    <property type="nucleotide sequence ID" value="NZ_LR778301.1"/>
</dbReference>
<gene>
    <name evidence="2" type="ORF">DENOEST_3749</name>
</gene>
<dbReference type="PANTHER" id="PTHR42886">
    <property type="entry name" value="RE40534P-RELATED"/>
    <property type="match status" value="1"/>
</dbReference>
<dbReference type="OrthoDB" id="9806902at2"/>
<evidence type="ECO:0000313" key="3">
    <source>
        <dbReference type="Proteomes" id="UP000515733"/>
    </source>
</evidence>
<reference evidence="2 3" key="1">
    <citation type="submission" date="2020-03" db="EMBL/GenBank/DDBJ databases">
        <authorList>
            <consortium name="Genoscope - CEA"/>
            <person name="William W."/>
        </authorList>
    </citation>
    <scope>NUCLEOTIDE SEQUENCE [LARGE SCALE GENOMIC DNA]</scope>
    <source>
        <strain evidence="3">DSM 16959</strain>
    </source>
</reference>
<dbReference type="KEGG" id="doe:DENOEST_3749"/>
<sequence length="275" mass="30207">MTPPNTELEVLSHLPETAVTSTPLLFVHGAFAGAWCWEEQFLPYFAGAGHAAHALSLSGHGRSRGRERLDHLSIADYVADLREVVLRLPAPPLLIGHSMGGYVVQKYLEQFDAPGAALLCTVPPQGLMSATLGMLFSRPTLLVEINNLLGGGQTSLDTLKDALFAQPVDADQLQRFYRLCQTESQRAIWDMSLFDLPRTAKILGHLPRDAAGRPRLLVLGAELDHLMAPSTAHMTARSYGVEAEILPGIGHGMMLERDWRRGADRLLNWIQEQTS</sequence>
<dbReference type="Proteomes" id="UP000515733">
    <property type="component" value="Chromosome"/>
</dbReference>
<keyword evidence="3" id="KW-1185">Reference proteome</keyword>
<dbReference type="GO" id="GO:0055088">
    <property type="term" value="P:lipid homeostasis"/>
    <property type="evidence" value="ECO:0007669"/>
    <property type="project" value="TreeGrafter"/>
</dbReference>
<protein>
    <submittedName>
        <fullName evidence="2">Alpha/beta hydrolase</fullName>
    </submittedName>
</protein>
<feature type="domain" description="AB hydrolase-1" evidence="1">
    <location>
        <begin position="24"/>
        <end position="258"/>
    </location>
</feature>
<keyword evidence="2" id="KW-0378">Hydrolase</keyword>
<dbReference type="Gene3D" id="3.40.50.1820">
    <property type="entry name" value="alpha/beta hydrolase"/>
    <property type="match status" value="1"/>
</dbReference>
<dbReference type="SUPFAM" id="SSF53474">
    <property type="entry name" value="alpha/beta-Hydrolases"/>
    <property type="match status" value="1"/>
</dbReference>
<proteinExistence type="predicted"/>
<organism evidence="2 3">
    <name type="scientific">Denitratisoma oestradiolicum</name>
    <dbReference type="NCBI Taxonomy" id="311182"/>
    <lineage>
        <taxon>Bacteria</taxon>
        <taxon>Pseudomonadati</taxon>
        <taxon>Pseudomonadota</taxon>
        <taxon>Betaproteobacteria</taxon>
        <taxon>Nitrosomonadales</taxon>
        <taxon>Sterolibacteriaceae</taxon>
        <taxon>Denitratisoma</taxon>
    </lineage>
</organism>
<accession>A0A6S6Y0S5</accession>
<dbReference type="AlphaFoldDB" id="A0A6S6Y0S5"/>
<dbReference type="GO" id="GO:0052689">
    <property type="term" value="F:carboxylic ester hydrolase activity"/>
    <property type="evidence" value="ECO:0007669"/>
    <property type="project" value="TreeGrafter"/>
</dbReference>
<dbReference type="EMBL" id="LR778301">
    <property type="protein sequence ID" value="CAB1370903.1"/>
    <property type="molecule type" value="Genomic_DNA"/>
</dbReference>
<dbReference type="InterPro" id="IPR000073">
    <property type="entry name" value="AB_hydrolase_1"/>
</dbReference>
<dbReference type="PANTHER" id="PTHR42886:SF42">
    <property type="entry name" value="ALPHA_BETA-HYDROLASES SUPERFAMILY PROTEIN"/>
    <property type="match status" value="1"/>
</dbReference>
<dbReference type="GO" id="GO:0042171">
    <property type="term" value="F:lysophosphatidic acid acyltransferase activity"/>
    <property type="evidence" value="ECO:0007669"/>
    <property type="project" value="TreeGrafter"/>
</dbReference>
<dbReference type="InterPro" id="IPR029058">
    <property type="entry name" value="AB_hydrolase_fold"/>
</dbReference>
<evidence type="ECO:0000259" key="1">
    <source>
        <dbReference type="Pfam" id="PF12697"/>
    </source>
</evidence>
<name>A0A6S6Y0S5_9PROT</name>
<dbReference type="GO" id="GO:0006654">
    <property type="term" value="P:phosphatidic acid biosynthetic process"/>
    <property type="evidence" value="ECO:0007669"/>
    <property type="project" value="TreeGrafter"/>
</dbReference>
<evidence type="ECO:0000313" key="2">
    <source>
        <dbReference type="EMBL" id="CAB1370903.1"/>
    </source>
</evidence>